<evidence type="ECO:0000256" key="8">
    <source>
        <dbReference type="ARBA" id="ARBA00023118"/>
    </source>
</evidence>
<evidence type="ECO:0000256" key="4">
    <source>
        <dbReference type="ARBA" id="ARBA00022741"/>
    </source>
</evidence>
<evidence type="ECO:0000313" key="14">
    <source>
        <dbReference type="EMBL" id="MCG2459761.1"/>
    </source>
</evidence>
<sequence>MANCNEHFKEFNGKIRLTDSRKKELKKSRKELRNKVRNWFKENQPENEKPKFDGQGSMSTDTVVNPIPRKMMVDGAEKTILKYDVDDGIYFIGDKSHNDRPSPSTYHSWVCQAVDGHTSTPPIDKNTCVRTVFSNGHHIDQPIYYKQENKPELAHKKDGYTISDPLEFTNWFNDKADETPQLRQLVRYGKSWIDFRHLSNPSKKMPSGLILTILITENLVLRKDRDDIALKETLINIQAKLNASFSCYRPTTPTDENLLEGYRDKDYFLNCLSDFLNDSKEALKEKNYMKSTEYWRNHLGDRFPLGDDKEDTSSSSGGLGAIIPSSTKPYCKE</sequence>
<feature type="compositionally biased region" description="Polar residues" evidence="12">
    <location>
        <begin position="324"/>
        <end position="333"/>
    </location>
</feature>
<evidence type="ECO:0000256" key="11">
    <source>
        <dbReference type="ARBA" id="ARBA00048304"/>
    </source>
</evidence>
<evidence type="ECO:0000256" key="2">
    <source>
        <dbReference type="ARBA" id="ARBA00022695"/>
    </source>
</evidence>
<dbReference type="AlphaFoldDB" id="A0AAE3EU07"/>
<accession>A0AAE3EU07</accession>
<name>A0AAE3EU07_9FLAO</name>
<feature type="domain" description="Cyclic GMP-AMP synthase DncV-like nucleotidyltransferase" evidence="13">
    <location>
        <begin position="50"/>
        <end position="144"/>
    </location>
</feature>
<feature type="region of interest" description="Disordered" evidence="12">
    <location>
        <begin position="36"/>
        <end position="63"/>
    </location>
</feature>
<evidence type="ECO:0000256" key="1">
    <source>
        <dbReference type="ARBA" id="ARBA00022679"/>
    </source>
</evidence>
<dbReference type="NCBIfam" id="NF041078">
    <property type="entry name" value="cGAS"/>
    <property type="match status" value="1"/>
</dbReference>
<dbReference type="EMBL" id="JAIRBC010000003">
    <property type="protein sequence ID" value="MCG2459761.1"/>
    <property type="molecule type" value="Genomic_DNA"/>
</dbReference>
<protein>
    <recommendedName>
        <fullName evidence="10">Cyclic GMP-AMP synthase</fullName>
    </recommendedName>
</protein>
<proteinExistence type="predicted"/>
<dbReference type="InterPro" id="IPR048445">
    <property type="entry name" value="DncV-like_NTFase"/>
</dbReference>
<feature type="compositionally biased region" description="Basic and acidic residues" evidence="12">
    <location>
        <begin position="36"/>
        <end position="52"/>
    </location>
</feature>
<feature type="region of interest" description="Disordered" evidence="12">
    <location>
        <begin position="306"/>
        <end position="333"/>
    </location>
</feature>
<dbReference type="GO" id="GO:0005525">
    <property type="term" value="F:GTP binding"/>
    <property type="evidence" value="ECO:0007669"/>
    <property type="project" value="UniProtKB-KW"/>
</dbReference>
<evidence type="ECO:0000313" key="15">
    <source>
        <dbReference type="Proteomes" id="UP001200642"/>
    </source>
</evidence>
<keyword evidence="2" id="KW-0548">Nucleotidyltransferase</keyword>
<keyword evidence="7" id="KW-0546">Nucleotide metabolism</keyword>
<evidence type="ECO:0000256" key="7">
    <source>
        <dbReference type="ARBA" id="ARBA00023080"/>
    </source>
</evidence>
<keyword evidence="5" id="KW-0067">ATP-binding</keyword>
<evidence type="ECO:0000256" key="3">
    <source>
        <dbReference type="ARBA" id="ARBA00022723"/>
    </source>
</evidence>
<keyword evidence="9" id="KW-0342">GTP-binding</keyword>
<reference evidence="14" key="1">
    <citation type="submission" date="2023-02" db="EMBL/GenBank/DDBJ databases">
        <title>Genome of Flavobacteriaceae gen. nov. sp. strain F89.</title>
        <authorList>
            <person name="Wang Y."/>
        </authorList>
    </citation>
    <scope>NUCLEOTIDE SEQUENCE</scope>
    <source>
        <strain evidence="14">F89</strain>
    </source>
</reference>
<keyword evidence="15" id="KW-1185">Reference proteome</keyword>
<gene>
    <name evidence="14" type="ORF">K8352_03290</name>
</gene>
<keyword evidence="4" id="KW-0547">Nucleotide-binding</keyword>
<evidence type="ECO:0000256" key="9">
    <source>
        <dbReference type="ARBA" id="ARBA00023134"/>
    </source>
</evidence>
<comment type="caution">
    <text evidence="14">The sequence shown here is derived from an EMBL/GenBank/DDBJ whole genome shotgun (WGS) entry which is preliminary data.</text>
</comment>
<keyword evidence="3" id="KW-0479">Metal-binding</keyword>
<dbReference type="GO" id="GO:0005524">
    <property type="term" value="F:ATP binding"/>
    <property type="evidence" value="ECO:0007669"/>
    <property type="project" value="UniProtKB-KW"/>
</dbReference>
<evidence type="ECO:0000256" key="5">
    <source>
        <dbReference type="ARBA" id="ARBA00022840"/>
    </source>
</evidence>
<keyword evidence="6" id="KW-0460">Magnesium</keyword>
<organism evidence="14 15">
    <name type="scientific">Cerina litoralis</name>
    <dbReference type="NCBI Taxonomy" id="2874477"/>
    <lineage>
        <taxon>Bacteria</taxon>
        <taxon>Pseudomonadati</taxon>
        <taxon>Bacteroidota</taxon>
        <taxon>Flavobacteriia</taxon>
        <taxon>Flavobacteriales</taxon>
        <taxon>Flavobacteriaceae</taxon>
        <taxon>Cerina</taxon>
    </lineage>
</organism>
<keyword evidence="8" id="KW-0051">Antiviral defense</keyword>
<dbReference type="Pfam" id="PF21654">
    <property type="entry name" value="DncV-like_NTFase"/>
    <property type="match status" value="1"/>
</dbReference>
<dbReference type="GO" id="GO:0051607">
    <property type="term" value="P:defense response to virus"/>
    <property type="evidence" value="ECO:0007669"/>
    <property type="project" value="UniProtKB-KW"/>
</dbReference>
<dbReference type="GO" id="GO:0046872">
    <property type="term" value="F:metal ion binding"/>
    <property type="evidence" value="ECO:0007669"/>
    <property type="project" value="UniProtKB-KW"/>
</dbReference>
<evidence type="ECO:0000256" key="10">
    <source>
        <dbReference type="ARBA" id="ARBA00044145"/>
    </source>
</evidence>
<evidence type="ECO:0000259" key="13">
    <source>
        <dbReference type="Pfam" id="PF21654"/>
    </source>
</evidence>
<dbReference type="GO" id="GO:0009117">
    <property type="term" value="P:nucleotide metabolic process"/>
    <property type="evidence" value="ECO:0007669"/>
    <property type="project" value="UniProtKB-KW"/>
</dbReference>
<evidence type="ECO:0000256" key="12">
    <source>
        <dbReference type="SAM" id="MobiDB-lite"/>
    </source>
</evidence>
<dbReference type="RefSeq" id="WP_317900905.1">
    <property type="nucleotide sequence ID" value="NZ_JAIRBC010000003.1"/>
</dbReference>
<dbReference type="GO" id="GO:0140701">
    <property type="term" value="F:3',3'-cyclic GMP-AMP synthase activity"/>
    <property type="evidence" value="ECO:0007669"/>
    <property type="project" value="InterPro"/>
</dbReference>
<comment type="catalytic activity">
    <reaction evidence="11">
        <text>GTP + ATP = 3',3'-cGAMP + 2 diphosphate</text>
        <dbReference type="Rhea" id="RHEA:35647"/>
        <dbReference type="ChEBI" id="CHEBI:30616"/>
        <dbReference type="ChEBI" id="CHEBI:33019"/>
        <dbReference type="ChEBI" id="CHEBI:37565"/>
        <dbReference type="ChEBI" id="CHEBI:71501"/>
    </reaction>
    <physiologicalReaction direction="left-to-right" evidence="11">
        <dbReference type="Rhea" id="RHEA:35648"/>
    </physiologicalReaction>
</comment>
<evidence type="ECO:0000256" key="6">
    <source>
        <dbReference type="ARBA" id="ARBA00022842"/>
    </source>
</evidence>
<dbReference type="InterPro" id="IPR047805">
    <property type="entry name" value="GAMP_synthase"/>
</dbReference>
<dbReference type="Proteomes" id="UP001200642">
    <property type="component" value="Unassembled WGS sequence"/>
</dbReference>
<keyword evidence="1" id="KW-0808">Transferase</keyword>